<keyword evidence="2" id="KW-1185">Reference proteome</keyword>
<reference evidence="1 2" key="2">
    <citation type="journal article" date="2009" name="Proc. Natl. Acad. Sci. U.S.A.">
        <title>On the chimeric nature, thermophilic origin, and phylogenetic placement of the Thermotogales.</title>
        <authorList>
            <person name="Zhaxybayeva O."/>
            <person name="Swithers K.S."/>
            <person name="Lapierre P."/>
            <person name="Fournier G.P."/>
            <person name="Bickhart D.M."/>
            <person name="DeBoy R.T."/>
            <person name="Nelson K.E."/>
            <person name="Nesbo C.L."/>
            <person name="Doolittle W.F."/>
            <person name="Gogarten J.P."/>
            <person name="Noll K.M."/>
        </authorList>
    </citation>
    <scope>NUCLEOTIDE SEQUENCE [LARGE SCALE GENOMIC DNA]</scope>
    <source>
        <strain evidence="2">ATCC 35602 / DSM 5306 / Rt17-B1</strain>
    </source>
</reference>
<dbReference type="KEGG" id="fno:Fnod_0480"/>
<dbReference type="AlphaFoldDB" id="A7HKB1"/>
<protein>
    <submittedName>
        <fullName evidence="1">Uncharacterized protein</fullName>
    </submittedName>
</protein>
<dbReference type="HOGENOM" id="CLU_2167222_0_0_0"/>
<dbReference type="Proteomes" id="UP000002415">
    <property type="component" value="Chromosome"/>
</dbReference>
<gene>
    <name evidence="1" type="ordered locus">Fnod_0480</name>
</gene>
<organism evidence="1 2">
    <name type="scientific">Fervidobacterium nodosum (strain ATCC 35602 / DSM 5306 / Rt17-B1)</name>
    <dbReference type="NCBI Taxonomy" id="381764"/>
    <lineage>
        <taxon>Bacteria</taxon>
        <taxon>Thermotogati</taxon>
        <taxon>Thermotogota</taxon>
        <taxon>Thermotogae</taxon>
        <taxon>Thermotogales</taxon>
        <taxon>Fervidobacteriaceae</taxon>
        <taxon>Fervidobacterium</taxon>
    </lineage>
</organism>
<dbReference type="STRING" id="381764.Fnod_0480"/>
<evidence type="ECO:0000313" key="1">
    <source>
        <dbReference type="EMBL" id="ABS60344.1"/>
    </source>
</evidence>
<name>A7HKB1_FERNB</name>
<proteinExistence type="predicted"/>
<accession>A7HKB1</accession>
<dbReference type="RefSeq" id="WP_011993664.1">
    <property type="nucleotide sequence ID" value="NC_009718.1"/>
</dbReference>
<dbReference type="OrthoDB" id="46551at2"/>
<evidence type="ECO:0000313" key="2">
    <source>
        <dbReference type="Proteomes" id="UP000002415"/>
    </source>
</evidence>
<dbReference type="EMBL" id="CP000771">
    <property type="protein sequence ID" value="ABS60344.1"/>
    <property type="molecule type" value="Genomic_DNA"/>
</dbReference>
<sequence>MDIEKMIVITLSDIVYYFLKKGGHIVSSEIISLENDFHLLIEVNIDVNEEIKKDIALMKKIKDHPELKYYSALGENIGNLQGIYLIAPYLSKIDTEITDGELKIELFVKKVK</sequence>
<reference evidence="1 2" key="1">
    <citation type="submission" date="2007-07" db="EMBL/GenBank/DDBJ databases">
        <title>Complete sequence of Fervidobacterium nodosum Rt17-B1.</title>
        <authorList>
            <consortium name="US DOE Joint Genome Institute"/>
            <person name="Copeland A."/>
            <person name="Lucas S."/>
            <person name="Lapidus A."/>
            <person name="Barry K."/>
            <person name="Glavina del Rio T."/>
            <person name="Dalin E."/>
            <person name="Tice H."/>
            <person name="Pitluck S."/>
            <person name="Saunders E."/>
            <person name="Brettin T."/>
            <person name="Bruce D."/>
            <person name="Detter J.C."/>
            <person name="Han C."/>
            <person name="Schmutz J."/>
            <person name="Larimer F."/>
            <person name="Land M."/>
            <person name="Hauser L."/>
            <person name="Kyrpides N."/>
            <person name="Mikhailova N."/>
            <person name="Nelson K."/>
            <person name="Gogarten J.P."/>
            <person name="Noll K."/>
            <person name="Richardson P."/>
        </authorList>
    </citation>
    <scope>NUCLEOTIDE SEQUENCE [LARGE SCALE GENOMIC DNA]</scope>
    <source>
        <strain evidence="2">ATCC 35602 / DSM 5306 / Rt17-B1</strain>
    </source>
</reference>